<evidence type="ECO:0000256" key="2">
    <source>
        <dbReference type="ARBA" id="ARBA00022747"/>
    </source>
</evidence>
<dbReference type="Gene3D" id="1.10.287.1120">
    <property type="entry name" value="Bipartite methylase S protein"/>
    <property type="match status" value="1"/>
</dbReference>
<organism evidence="5">
    <name type="scientific">bioreactor metagenome</name>
    <dbReference type="NCBI Taxonomy" id="1076179"/>
    <lineage>
        <taxon>unclassified sequences</taxon>
        <taxon>metagenomes</taxon>
        <taxon>ecological metagenomes</taxon>
    </lineage>
</organism>
<dbReference type="SUPFAM" id="SSF116734">
    <property type="entry name" value="DNA methylase specificity domain"/>
    <property type="match status" value="1"/>
</dbReference>
<evidence type="ECO:0000256" key="1">
    <source>
        <dbReference type="ARBA" id="ARBA00010923"/>
    </source>
</evidence>
<evidence type="ECO:0000313" key="5">
    <source>
        <dbReference type="EMBL" id="MPM96103.1"/>
    </source>
</evidence>
<dbReference type="EMBL" id="VSSQ01042511">
    <property type="protein sequence ID" value="MPM96103.1"/>
    <property type="molecule type" value="Genomic_DNA"/>
</dbReference>
<protein>
    <recommendedName>
        <fullName evidence="4">Type I restriction modification DNA specificity domain-containing protein</fullName>
    </recommendedName>
</protein>
<keyword evidence="3" id="KW-0238">DNA-binding</keyword>
<dbReference type="PANTHER" id="PTHR30408">
    <property type="entry name" value="TYPE-1 RESTRICTION ENZYME ECOKI SPECIFICITY PROTEIN"/>
    <property type="match status" value="1"/>
</dbReference>
<sequence length="136" mass="15323">MTGTIGKRDYGFAVKIPYMNKEFMLNQRVGKFIIKEGIDKDYLFYLLHSDYYLSALYTRAGGTKQANLTSKQILQIKVAVPEIEEQKAIANILNAQEAIIESEQAHLGKLKLLKQGLMQDLLTGKVRVKVEGDGDE</sequence>
<dbReference type="AlphaFoldDB" id="A0A645E5M8"/>
<reference evidence="5" key="1">
    <citation type="submission" date="2019-08" db="EMBL/GenBank/DDBJ databases">
        <authorList>
            <person name="Kucharzyk K."/>
            <person name="Murdoch R.W."/>
            <person name="Higgins S."/>
            <person name="Loffler F."/>
        </authorList>
    </citation>
    <scope>NUCLEOTIDE SEQUENCE</scope>
</reference>
<accession>A0A645E5M8</accession>
<dbReference type="Pfam" id="PF01420">
    <property type="entry name" value="Methylase_S"/>
    <property type="match status" value="1"/>
</dbReference>
<keyword evidence="2" id="KW-0680">Restriction system</keyword>
<gene>
    <name evidence="5" type="ORF">SDC9_143260</name>
</gene>
<dbReference type="Gene3D" id="3.90.220.20">
    <property type="entry name" value="DNA methylase specificity domains"/>
    <property type="match status" value="1"/>
</dbReference>
<comment type="similarity">
    <text evidence="1">Belongs to the type-I restriction system S methylase family.</text>
</comment>
<name>A0A645E5M8_9ZZZZ</name>
<dbReference type="InterPro" id="IPR000055">
    <property type="entry name" value="Restrct_endonuc_typeI_TRD"/>
</dbReference>
<evidence type="ECO:0000256" key="3">
    <source>
        <dbReference type="ARBA" id="ARBA00023125"/>
    </source>
</evidence>
<dbReference type="InterPro" id="IPR052021">
    <property type="entry name" value="Type-I_RS_S_subunit"/>
</dbReference>
<dbReference type="PANTHER" id="PTHR30408:SF12">
    <property type="entry name" value="TYPE I RESTRICTION ENZYME MJAVIII SPECIFICITY SUBUNIT"/>
    <property type="match status" value="1"/>
</dbReference>
<comment type="caution">
    <text evidence="5">The sequence shown here is derived from an EMBL/GenBank/DDBJ whole genome shotgun (WGS) entry which is preliminary data.</text>
</comment>
<dbReference type="GO" id="GO:0009307">
    <property type="term" value="P:DNA restriction-modification system"/>
    <property type="evidence" value="ECO:0007669"/>
    <property type="project" value="UniProtKB-KW"/>
</dbReference>
<dbReference type="GO" id="GO:0003677">
    <property type="term" value="F:DNA binding"/>
    <property type="evidence" value="ECO:0007669"/>
    <property type="project" value="UniProtKB-KW"/>
</dbReference>
<dbReference type="InterPro" id="IPR044946">
    <property type="entry name" value="Restrct_endonuc_typeI_TRD_sf"/>
</dbReference>
<proteinExistence type="inferred from homology"/>
<feature type="domain" description="Type I restriction modification DNA specificity" evidence="4">
    <location>
        <begin position="18"/>
        <end position="108"/>
    </location>
</feature>
<evidence type="ECO:0000259" key="4">
    <source>
        <dbReference type="Pfam" id="PF01420"/>
    </source>
</evidence>